<protein>
    <submittedName>
        <fullName evidence="2">BTB domain-containing protein</fullName>
    </submittedName>
</protein>
<evidence type="ECO:0000313" key="2">
    <source>
        <dbReference type="EMBL" id="KAK7036027.1"/>
    </source>
</evidence>
<dbReference type="InterPro" id="IPR011333">
    <property type="entry name" value="SKP1/BTB/POZ_sf"/>
</dbReference>
<dbReference type="CDD" id="cd18186">
    <property type="entry name" value="BTB_POZ_ZBTB_KLHL-like"/>
    <property type="match status" value="1"/>
</dbReference>
<dbReference type="SMART" id="SM00225">
    <property type="entry name" value="BTB"/>
    <property type="match status" value="1"/>
</dbReference>
<evidence type="ECO:0000313" key="3">
    <source>
        <dbReference type="Proteomes" id="UP001362999"/>
    </source>
</evidence>
<name>A0AAW0CCF0_9AGAR</name>
<dbReference type="SUPFAM" id="SSF54695">
    <property type="entry name" value="POZ domain"/>
    <property type="match status" value="1"/>
</dbReference>
<dbReference type="AlphaFoldDB" id="A0AAW0CCF0"/>
<organism evidence="2 3">
    <name type="scientific">Favolaschia claudopus</name>
    <dbReference type="NCBI Taxonomy" id="2862362"/>
    <lineage>
        <taxon>Eukaryota</taxon>
        <taxon>Fungi</taxon>
        <taxon>Dikarya</taxon>
        <taxon>Basidiomycota</taxon>
        <taxon>Agaricomycotina</taxon>
        <taxon>Agaricomycetes</taxon>
        <taxon>Agaricomycetidae</taxon>
        <taxon>Agaricales</taxon>
        <taxon>Marasmiineae</taxon>
        <taxon>Mycenaceae</taxon>
        <taxon>Favolaschia</taxon>
    </lineage>
</organism>
<keyword evidence="3" id="KW-1185">Reference proteome</keyword>
<feature type="domain" description="BTB" evidence="1">
    <location>
        <begin position="20"/>
        <end position="86"/>
    </location>
</feature>
<gene>
    <name evidence="2" type="ORF">R3P38DRAFT_2910256</name>
</gene>
<feature type="non-terminal residue" evidence="2">
    <location>
        <position position="330"/>
    </location>
</feature>
<reference evidence="2 3" key="1">
    <citation type="journal article" date="2024" name="J Genomics">
        <title>Draft genome sequencing and assembly of Favolaschia claudopus CIRM-BRFM 2984 isolated from oak limbs.</title>
        <authorList>
            <person name="Navarro D."/>
            <person name="Drula E."/>
            <person name="Chaduli D."/>
            <person name="Cazenave R."/>
            <person name="Ahrendt S."/>
            <person name="Wang J."/>
            <person name="Lipzen A."/>
            <person name="Daum C."/>
            <person name="Barry K."/>
            <person name="Grigoriev I.V."/>
            <person name="Favel A."/>
            <person name="Rosso M.N."/>
            <person name="Martin F."/>
        </authorList>
    </citation>
    <scope>NUCLEOTIDE SEQUENCE [LARGE SCALE GENOMIC DNA]</scope>
    <source>
        <strain evidence="2 3">CIRM-BRFM 2984</strain>
    </source>
</reference>
<dbReference type="InterPro" id="IPR000210">
    <property type="entry name" value="BTB/POZ_dom"/>
</dbReference>
<evidence type="ECO:0000259" key="1">
    <source>
        <dbReference type="PROSITE" id="PS50097"/>
    </source>
</evidence>
<sequence length="330" mass="37688">MDVDDDDAPPDLPEVWFEDGNIVIRAENTQFRVYRGVLAAKSPVFQDMFSIFQPIDSETVDGCPLIRLPDVATAEVAVFLKAIFDSAFFETYPSPSRIEHIIGILRLSHKYNVEYLKRRALTHLSAAFPTERTAFRAERGELWDTIPRNPPPYMSIIQLAREVEALWILPSAFYELVDACAEAQDLLECIREQVVYNGRTIQLSEEDKAALLEGYLAQLNAGPSEMMRFLHQNLDIIGCTNPLRCLKSRMRAIEIVRLDRSANVKGLRLDPLLLWDSDDDWERLDALCSRCILSLKLTHSEAQQAFWDQLPQMFGLPPWEALLVMKTNAM</sequence>
<comment type="caution">
    <text evidence="2">The sequence shown here is derived from an EMBL/GenBank/DDBJ whole genome shotgun (WGS) entry which is preliminary data.</text>
</comment>
<accession>A0AAW0CCF0</accession>
<proteinExistence type="predicted"/>
<dbReference type="Gene3D" id="3.30.710.10">
    <property type="entry name" value="Potassium Channel Kv1.1, Chain A"/>
    <property type="match status" value="1"/>
</dbReference>
<dbReference type="Proteomes" id="UP001362999">
    <property type="component" value="Unassembled WGS sequence"/>
</dbReference>
<dbReference type="PROSITE" id="PS50097">
    <property type="entry name" value="BTB"/>
    <property type="match status" value="1"/>
</dbReference>
<dbReference type="EMBL" id="JAWWNJ010000019">
    <property type="protein sequence ID" value="KAK7036027.1"/>
    <property type="molecule type" value="Genomic_DNA"/>
</dbReference>
<dbReference type="Pfam" id="PF00651">
    <property type="entry name" value="BTB"/>
    <property type="match status" value="1"/>
</dbReference>